<evidence type="ECO:0000313" key="13">
    <source>
        <dbReference type="Proteomes" id="UP000297225"/>
    </source>
</evidence>
<dbReference type="GO" id="GO:0005886">
    <property type="term" value="C:plasma membrane"/>
    <property type="evidence" value="ECO:0007669"/>
    <property type="project" value="UniProtKB-SubCell"/>
</dbReference>
<dbReference type="NCBIfam" id="TIGR00494">
    <property type="entry name" value="crcB"/>
    <property type="match status" value="1"/>
</dbReference>
<feature type="transmembrane region" description="Helical" evidence="11">
    <location>
        <begin position="99"/>
        <end position="119"/>
    </location>
</feature>
<dbReference type="PANTHER" id="PTHR28259:SF1">
    <property type="entry name" value="FLUORIDE EXPORT PROTEIN 1-RELATED"/>
    <property type="match status" value="1"/>
</dbReference>
<dbReference type="Pfam" id="PF02537">
    <property type="entry name" value="CRCB"/>
    <property type="match status" value="1"/>
</dbReference>
<comment type="similarity">
    <text evidence="9 11">Belongs to the fluoride channel Fluc/FEX (TC 1.A.43) family.</text>
</comment>
<evidence type="ECO:0000256" key="6">
    <source>
        <dbReference type="ARBA" id="ARBA00023065"/>
    </source>
</evidence>
<comment type="activity regulation">
    <text evidence="11">Na(+) is not transported, but it plays an essential structural role and its presence is essential for fluoride channel function.</text>
</comment>
<dbReference type="RefSeq" id="WP_018357301.1">
    <property type="nucleotide sequence ID" value="NZ_CP197400.1"/>
</dbReference>
<evidence type="ECO:0000313" key="12">
    <source>
        <dbReference type="EMBL" id="TFH94952.1"/>
    </source>
</evidence>
<evidence type="ECO:0000256" key="8">
    <source>
        <dbReference type="ARBA" id="ARBA00023303"/>
    </source>
</evidence>
<protein>
    <recommendedName>
        <fullName evidence="11">Fluoride-specific ion channel FluC</fullName>
    </recommendedName>
</protein>
<keyword evidence="11" id="KW-0479">Metal-binding</keyword>
<dbReference type="EMBL" id="SPNC01000074">
    <property type="protein sequence ID" value="TFH94952.1"/>
    <property type="molecule type" value="Genomic_DNA"/>
</dbReference>
<evidence type="ECO:0000256" key="9">
    <source>
        <dbReference type="ARBA" id="ARBA00035120"/>
    </source>
</evidence>
<keyword evidence="11" id="KW-0813">Transport</keyword>
<proteinExistence type="inferred from homology"/>
<accession>A0A4Y8WPG6</accession>
<evidence type="ECO:0000256" key="1">
    <source>
        <dbReference type="ARBA" id="ARBA00004651"/>
    </source>
</evidence>
<evidence type="ECO:0000256" key="3">
    <source>
        <dbReference type="ARBA" id="ARBA00022519"/>
    </source>
</evidence>
<feature type="transmembrane region" description="Helical" evidence="11">
    <location>
        <begin position="66"/>
        <end position="87"/>
    </location>
</feature>
<keyword evidence="3" id="KW-0997">Cell inner membrane</keyword>
<dbReference type="GeneID" id="66797974"/>
<gene>
    <name evidence="11 12" type="primary">crcB</name>
    <name evidence="11" type="synonym">fluC</name>
    <name evidence="12" type="ORF">E4P47_05595</name>
</gene>
<evidence type="ECO:0000256" key="5">
    <source>
        <dbReference type="ARBA" id="ARBA00022989"/>
    </source>
</evidence>
<dbReference type="AlphaFoldDB" id="A0A4Y8WPG6"/>
<evidence type="ECO:0000256" key="4">
    <source>
        <dbReference type="ARBA" id="ARBA00022692"/>
    </source>
</evidence>
<comment type="caution">
    <text evidence="12">The sequence shown here is derived from an EMBL/GenBank/DDBJ whole genome shotgun (WGS) entry which is preliminary data.</text>
</comment>
<dbReference type="InterPro" id="IPR003691">
    <property type="entry name" value="FluC"/>
</dbReference>
<dbReference type="GO" id="GO:0046872">
    <property type="term" value="F:metal ion binding"/>
    <property type="evidence" value="ECO:0007669"/>
    <property type="project" value="UniProtKB-KW"/>
</dbReference>
<keyword evidence="4 11" id="KW-0812">Transmembrane</keyword>
<sequence length="121" mass="12946">MTFLYVALGGGIGAVARYCVSLLLAQHTNAPSWGSTLLVNIVGSLLIGLFYGYLQRHGLGNSLWSLLLITGFCGGFTTFSTFSLDLFRVLSEGQYLTAFLYPLLSVVLSFAALTLGLLATK</sequence>
<keyword evidence="8 11" id="KW-0407">Ion channel</keyword>
<dbReference type="STRING" id="1122973.GCA_000379925_00011"/>
<evidence type="ECO:0000256" key="10">
    <source>
        <dbReference type="ARBA" id="ARBA00035585"/>
    </source>
</evidence>
<feature type="transmembrane region" description="Helical" evidence="11">
    <location>
        <begin position="32"/>
        <end position="54"/>
    </location>
</feature>
<evidence type="ECO:0000256" key="11">
    <source>
        <dbReference type="HAMAP-Rule" id="MF_00454"/>
    </source>
</evidence>
<comment type="function">
    <text evidence="11">Fluoride-specific ion channel. Important for reducing fluoride concentration in the cell, thus reducing its toxicity.</text>
</comment>
<keyword evidence="6 11" id="KW-0406">Ion transport</keyword>
<dbReference type="OrthoDB" id="9815830at2"/>
<dbReference type="PANTHER" id="PTHR28259">
    <property type="entry name" value="FLUORIDE EXPORT PROTEIN 1-RELATED"/>
    <property type="match status" value="1"/>
</dbReference>
<dbReference type="GO" id="GO:0062054">
    <property type="term" value="F:fluoride channel activity"/>
    <property type="evidence" value="ECO:0007669"/>
    <property type="project" value="UniProtKB-UniRule"/>
</dbReference>
<reference evidence="12 13" key="1">
    <citation type="submission" date="2019-03" db="EMBL/GenBank/DDBJ databases">
        <title>Porphyromonas levii Isolated from the Uterus of Dairy Cows.</title>
        <authorList>
            <person name="Francis A.M."/>
        </authorList>
    </citation>
    <scope>NUCLEOTIDE SEQUENCE [LARGE SCALE GENOMIC DNA]</scope>
    <source>
        <strain evidence="12 13">AF5678</strain>
    </source>
</reference>
<dbReference type="HAMAP" id="MF_00454">
    <property type="entry name" value="FluC"/>
    <property type="match status" value="1"/>
</dbReference>
<comment type="subcellular location">
    <subcellularLocation>
        <location evidence="1 11">Cell membrane</location>
        <topology evidence="1 11">Multi-pass membrane protein</topology>
    </subcellularLocation>
</comment>
<keyword evidence="11" id="KW-0915">Sodium</keyword>
<dbReference type="Proteomes" id="UP000297225">
    <property type="component" value="Unassembled WGS sequence"/>
</dbReference>
<dbReference type="GO" id="GO:0140114">
    <property type="term" value="P:cellular detoxification of fluoride"/>
    <property type="evidence" value="ECO:0007669"/>
    <property type="project" value="UniProtKB-UniRule"/>
</dbReference>
<comment type="catalytic activity">
    <reaction evidence="10">
        <text>fluoride(in) = fluoride(out)</text>
        <dbReference type="Rhea" id="RHEA:76159"/>
        <dbReference type="ChEBI" id="CHEBI:17051"/>
    </reaction>
    <physiologicalReaction direction="left-to-right" evidence="10">
        <dbReference type="Rhea" id="RHEA:76160"/>
    </physiologicalReaction>
</comment>
<name>A0A4Y8WPG6_9PORP</name>
<evidence type="ECO:0000256" key="7">
    <source>
        <dbReference type="ARBA" id="ARBA00023136"/>
    </source>
</evidence>
<feature type="binding site" evidence="11">
    <location>
        <position position="77"/>
    </location>
    <ligand>
        <name>Na(+)</name>
        <dbReference type="ChEBI" id="CHEBI:29101"/>
        <note>structural</note>
    </ligand>
</feature>
<organism evidence="12 13">
    <name type="scientific">Porphyromonas levii</name>
    <dbReference type="NCBI Taxonomy" id="28114"/>
    <lineage>
        <taxon>Bacteria</taxon>
        <taxon>Pseudomonadati</taxon>
        <taxon>Bacteroidota</taxon>
        <taxon>Bacteroidia</taxon>
        <taxon>Bacteroidales</taxon>
        <taxon>Porphyromonadaceae</taxon>
        <taxon>Porphyromonas</taxon>
    </lineage>
</organism>
<keyword evidence="13" id="KW-1185">Reference proteome</keyword>
<evidence type="ECO:0000256" key="2">
    <source>
        <dbReference type="ARBA" id="ARBA00022475"/>
    </source>
</evidence>
<feature type="binding site" evidence="11">
    <location>
        <position position="74"/>
    </location>
    <ligand>
        <name>Na(+)</name>
        <dbReference type="ChEBI" id="CHEBI:29101"/>
        <note>structural</note>
    </ligand>
</feature>
<keyword evidence="2 11" id="KW-1003">Cell membrane</keyword>
<keyword evidence="7 11" id="KW-0472">Membrane</keyword>
<keyword evidence="5 11" id="KW-1133">Transmembrane helix</keyword>